<evidence type="ECO:0000313" key="7">
    <source>
        <dbReference type="EMBL" id="CAL1526592.1"/>
    </source>
</evidence>
<proteinExistence type="predicted"/>
<sequence>MAMDCCSCMPHRYFIVLMCFFGMLISVGYRTSFALVVTHITAFNGSHGNTTSDDSTSLFPSCTTQNTTRDRIVHWHGSTVFLFSTSYFVGQLLFSIPGGAMVQKFSAKRVFGVTVLISSVLQILLPIASELLWLIFIFRFLQGAVEV</sequence>
<evidence type="ECO:0000256" key="4">
    <source>
        <dbReference type="ARBA" id="ARBA00023136"/>
    </source>
</evidence>
<organism evidence="7 8">
    <name type="scientific">Lymnaea stagnalis</name>
    <name type="common">Great pond snail</name>
    <name type="synonym">Helix stagnalis</name>
    <dbReference type="NCBI Taxonomy" id="6523"/>
    <lineage>
        <taxon>Eukaryota</taxon>
        <taxon>Metazoa</taxon>
        <taxon>Spiralia</taxon>
        <taxon>Lophotrochozoa</taxon>
        <taxon>Mollusca</taxon>
        <taxon>Gastropoda</taxon>
        <taxon>Heterobranchia</taxon>
        <taxon>Euthyneura</taxon>
        <taxon>Panpulmonata</taxon>
        <taxon>Hygrophila</taxon>
        <taxon>Lymnaeoidea</taxon>
        <taxon>Lymnaeidae</taxon>
        <taxon>Lymnaea</taxon>
    </lineage>
</organism>
<keyword evidence="3 5" id="KW-1133">Transmembrane helix</keyword>
<evidence type="ECO:0000256" key="2">
    <source>
        <dbReference type="ARBA" id="ARBA00022692"/>
    </source>
</evidence>
<dbReference type="GO" id="GO:0005326">
    <property type="term" value="F:neurotransmitter transmembrane transporter activity"/>
    <property type="evidence" value="ECO:0007669"/>
    <property type="project" value="TreeGrafter"/>
</dbReference>
<evidence type="ECO:0000256" key="1">
    <source>
        <dbReference type="ARBA" id="ARBA00004141"/>
    </source>
</evidence>
<keyword evidence="4 5" id="KW-0472">Membrane</keyword>
<dbReference type="InterPro" id="IPR050382">
    <property type="entry name" value="MFS_Na/Anion_cotransporter"/>
</dbReference>
<feature type="transmembrane region" description="Helical" evidence="5">
    <location>
        <begin position="12"/>
        <end position="29"/>
    </location>
</feature>
<evidence type="ECO:0000256" key="3">
    <source>
        <dbReference type="ARBA" id="ARBA00022989"/>
    </source>
</evidence>
<accession>A0AAV2H236</accession>
<comment type="caution">
    <text evidence="7">The sequence shown here is derived from an EMBL/GenBank/DDBJ whole genome shotgun (WGS) entry which is preliminary data.</text>
</comment>
<feature type="transmembrane region" description="Helical" evidence="5">
    <location>
        <begin position="80"/>
        <end position="102"/>
    </location>
</feature>
<protein>
    <recommendedName>
        <fullName evidence="6">Major facilitator superfamily (MFS) profile domain-containing protein</fullName>
    </recommendedName>
</protein>
<comment type="subcellular location">
    <subcellularLocation>
        <location evidence="1">Membrane</location>
        <topology evidence="1">Multi-pass membrane protein</topology>
    </subcellularLocation>
</comment>
<dbReference type="InterPro" id="IPR011701">
    <property type="entry name" value="MFS"/>
</dbReference>
<dbReference type="Proteomes" id="UP001497497">
    <property type="component" value="Unassembled WGS sequence"/>
</dbReference>
<dbReference type="Gene3D" id="1.20.1250.20">
    <property type="entry name" value="MFS general substrate transporter like domains"/>
    <property type="match status" value="1"/>
</dbReference>
<name>A0AAV2H236_LYMST</name>
<feature type="transmembrane region" description="Helical" evidence="5">
    <location>
        <begin position="114"/>
        <end position="141"/>
    </location>
</feature>
<dbReference type="InterPro" id="IPR036259">
    <property type="entry name" value="MFS_trans_sf"/>
</dbReference>
<dbReference type="PROSITE" id="PS50850">
    <property type="entry name" value="MFS"/>
    <property type="match status" value="1"/>
</dbReference>
<evidence type="ECO:0000256" key="5">
    <source>
        <dbReference type="SAM" id="Phobius"/>
    </source>
</evidence>
<dbReference type="PANTHER" id="PTHR11662">
    <property type="entry name" value="SOLUTE CARRIER FAMILY 17"/>
    <property type="match status" value="1"/>
</dbReference>
<feature type="domain" description="Major facilitator superfamily (MFS) profile" evidence="6">
    <location>
        <begin position="15"/>
        <end position="147"/>
    </location>
</feature>
<dbReference type="EMBL" id="CAXITT010000006">
    <property type="protein sequence ID" value="CAL1526592.1"/>
    <property type="molecule type" value="Genomic_DNA"/>
</dbReference>
<evidence type="ECO:0000313" key="8">
    <source>
        <dbReference type="Proteomes" id="UP001497497"/>
    </source>
</evidence>
<gene>
    <name evidence="7" type="ORF">GSLYS_00000769001</name>
</gene>
<dbReference type="SUPFAM" id="SSF103473">
    <property type="entry name" value="MFS general substrate transporter"/>
    <property type="match status" value="1"/>
</dbReference>
<dbReference type="PANTHER" id="PTHR11662:SF456">
    <property type="entry name" value="VESICULAR GLUTAMATE TRANSPORTER, ISOFORM A"/>
    <property type="match status" value="1"/>
</dbReference>
<dbReference type="GO" id="GO:0035249">
    <property type="term" value="P:synaptic transmission, glutamatergic"/>
    <property type="evidence" value="ECO:0007669"/>
    <property type="project" value="TreeGrafter"/>
</dbReference>
<dbReference type="InterPro" id="IPR020846">
    <property type="entry name" value="MFS_dom"/>
</dbReference>
<evidence type="ECO:0000259" key="6">
    <source>
        <dbReference type="PROSITE" id="PS50850"/>
    </source>
</evidence>
<dbReference type="Pfam" id="PF07690">
    <property type="entry name" value="MFS_1"/>
    <property type="match status" value="1"/>
</dbReference>
<reference evidence="7 8" key="1">
    <citation type="submission" date="2024-04" db="EMBL/GenBank/DDBJ databases">
        <authorList>
            <consortium name="Genoscope - CEA"/>
            <person name="William W."/>
        </authorList>
    </citation>
    <scope>NUCLEOTIDE SEQUENCE [LARGE SCALE GENOMIC DNA]</scope>
</reference>
<dbReference type="GO" id="GO:0060076">
    <property type="term" value="C:excitatory synapse"/>
    <property type="evidence" value="ECO:0007669"/>
    <property type="project" value="TreeGrafter"/>
</dbReference>
<dbReference type="GO" id="GO:0098700">
    <property type="term" value="P:neurotransmitter loading into synaptic vesicle"/>
    <property type="evidence" value="ECO:0007669"/>
    <property type="project" value="TreeGrafter"/>
</dbReference>
<keyword evidence="2 5" id="KW-0812">Transmembrane</keyword>
<keyword evidence="8" id="KW-1185">Reference proteome</keyword>
<dbReference type="GO" id="GO:0005313">
    <property type="term" value="F:L-glutamate transmembrane transporter activity"/>
    <property type="evidence" value="ECO:0007669"/>
    <property type="project" value="TreeGrafter"/>
</dbReference>
<dbReference type="AlphaFoldDB" id="A0AAV2H236"/>
<dbReference type="GO" id="GO:0050803">
    <property type="term" value="P:regulation of synapse structure or activity"/>
    <property type="evidence" value="ECO:0007669"/>
    <property type="project" value="TreeGrafter"/>
</dbReference>
<dbReference type="GO" id="GO:0030672">
    <property type="term" value="C:synaptic vesicle membrane"/>
    <property type="evidence" value="ECO:0007669"/>
    <property type="project" value="TreeGrafter"/>
</dbReference>